<evidence type="ECO:0000256" key="2">
    <source>
        <dbReference type="SAM" id="MobiDB-lite"/>
    </source>
</evidence>
<dbReference type="PANTHER" id="PTHR36417">
    <property type="entry name" value="SELENOPROTEIN DOMAIN PROTEIN (AFU_ORTHOLOGUE AFUA_1G05220)"/>
    <property type="match status" value="1"/>
</dbReference>
<dbReference type="RefSeq" id="WP_310307779.1">
    <property type="nucleotide sequence ID" value="NZ_BAAAXB010000001.1"/>
</dbReference>
<gene>
    <name evidence="3" type="ORF">J2S66_003142</name>
</gene>
<accession>A0ABU1PVT8</accession>
<keyword evidence="4" id="KW-1185">Reference proteome</keyword>
<dbReference type="InterPro" id="IPR036249">
    <property type="entry name" value="Thioredoxin-like_sf"/>
</dbReference>
<dbReference type="SUPFAM" id="SSF52833">
    <property type="entry name" value="Thioredoxin-like"/>
    <property type="match status" value="1"/>
</dbReference>
<evidence type="ECO:0000313" key="4">
    <source>
        <dbReference type="Proteomes" id="UP001268819"/>
    </source>
</evidence>
<dbReference type="PANTHER" id="PTHR36417:SF2">
    <property type="entry name" value="SELENOPROTEIN DOMAIN PROTEIN (AFU_ORTHOLOGUE AFUA_1G05220)"/>
    <property type="match status" value="1"/>
</dbReference>
<dbReference type="Pfam" id="PF10262">
    <property type="entry name" value="Rdx"/>
    <property type="match status" value="1"/>
</dbReference>
<feature type="compositionally biased region" description="Basic and acidic residues" evidence="2">
    <location>
        <begin position="85"/>
        <end position="97"/>
    </location>
</feature>
<evidence type="ECO:0000313" key="3">
    <source>
        <dbReference type="EMBL" id="MDR6594758.1"/>
    </source>
</evidence>
<dbReference type="Proteomes" id="UP001268819">
    <property type="component" value="Unassembled WGS sequence"/>
</dbReference>
<reference evidence="3 4" key="1">
    <citation type="submission" date="2023-07" db="EMBL/GenBank/DDBJ databases">
        <title>Sequencing the genomes of 1000 actinobacteria strains.</title>
        <authorList>
            <person name="Klenk H.-P."/>
        </authorList>
    </citation>
    <scope>NUCLEOTIDE SEQUENCE [LARGE SCALE GENOMIC DNA]</scope>
    <source>
        <strain evidence="3 4">DSM 43749</strain>
    </source>
</reference>
<organism evidence="3 4">
    <name type="scientific">Saccharothrix longispora</name>
    <dbReference type="NCBI Taxonomy" id="33920"/>
    <lineage>
        <taxon>Bacteria</taxon>
        <taxon>Bacillati</taxon>
        <taxon>Actinomycetota</taxon>
        <taxon>Actinomycetes</taxon>
        <taxon>Pseudonocardiales</taxon>
        <taxon>Pseudonocardiaceae</taxon>
        <taxon>Saccharothrix</taxon>
    </lineage>
</organism>
<dbReference type="InterPro" id="IPR011893">
    <property type="entry name" value="Selenoprotein_Rdx-typ"/>
</dbReference>
<evidence type="ECO:0000256" key="1">
    <source>
        <dbReference type="ARBA" id="ARBA00023284"/>
    </source>
</evidence>
<name>A0ABU1PVT8_9PSEU</name>
<feature type="region of interest" description="Disordered" evidence="2">
    <location>
        <begin position="85"/>
        <end position="109"/>
    </location>
</feature>
<protein>
    <submittedName>
        <fullName evidence="3">Selenoprotein W-related protein</fullName>
    </submittedName>
</protein>
<dbReference type="NCBIfam" id="TIGR02174">
    <property type="entry name" value="CXXU_selWTH"/>
    <property type="match status" value="1"/>
</dbReference>
<dbReference type="EMBL" id="JAVDSG010000001">
    <property type="protein sequence ID" value="MDR6594758.1"/>
    <property type="molecule type" value="Genomic_DNA"/>
</dbReference>
<sequence length="109" mass="12011">MTTRQPRVEVEYCTQCRWLLRAGWTAQELLTTFTTELGEVALVPGTGGVFDVRLDGELLWSRKAEGGFPEMAVLKQLVRDRIAPDRDLGHSDRKASGRDAGALQGGEHG</sequence>
<dbReference type="Gene3D" id="3.40.30.10">
    <property type="entry name" value="Glutaredoxin"/>
    <property type="match status" value="1"/>
</dbReference>
<keyword evidence="1" id="KW-0676">Redox-active center</keyword>
<comment type="caution">
    <text evidence="3">The sequence shown here is derived from an EMBL/GenBank/DDBJ whole genome shotgun (WGS) entry which is preliminary data.</text>
</comment>
<proteinExistence type="predicted"/>